<feature type="region of interest" description="Disordered" evidence="1">
    <location>
        <begin position="137"/>
        <end position="175"/>
    </location>
</feature>
<dbReference type="AlphaFoldDB" id="A0A178Z773"/>
<proteinExistence type="predicted"/>
<protein>
    <submittedName>
        <fullName evidence="2">Uncharacterized protein</fullName>
    </submittedName>
</protein>
<organism evidence="2 3">
    <name type="scientific">Fonsecaea erecta</name>
    <dbReference type="NCBI Taxonomy" id="1367422"/>
    <lineage>
        <taxon>Eukaryota</taxon>
        <taxon>Fungi</taxon>
        <taxon>Dikarya</taxon>
        <taxon>Ascomycota</taxon>
        <taxon>Pezizomycotina</taxon>
        <taxon>Eurotiomycetes</taxon>
        <taxon>Chaetothyriomycetidae</taxon>
        <taxon>Chaetothyriales</taxon>
        <taxon>Herpotrichiellaceae</taxon>
        <taxon>Fonsecaea</taxon>
    </lineage>
</organism>
<evidence type="ECO:0000256" key="1">
    <source>
        <dbReference type="SAM" id="MobiDB-lite"/>
    </source>
</evidence>
<evidence type="ECO:0000313" key="2">
    <source>
        <dbReference type="EMBL" id="OAP55624.1"/>
    </source>
</evidence>
<sequence length="175" mass="18201">MSTAPHENRIQLVDNSAVPPDSEPTMSAPEEKENVQAQDTEGQEKQGTYNHARKAGAFILAVSSKADWIPNLAGSSWASKPQQLGDSAGDKIEGALSPVGKYVGPGLEKVAGPVGGVVDPAVGGIMRMGKGWGDQLGVGYGNHEGGPAKQEEAEGQRMKEPFGGKEQNADNPLGL</sequence>
<dbReference type="RefSeq" id="XP_018688991.1">
    <property type="nucleotide sequence ID" value="XM_018841282.1"/>
</dbReference>
<feature type="compositionally biased region" description="Polar residues" evidence="1">
    <location>
        <begin position="35"/>
        <end position="49"/>
    </location>
</feature>
<gene>
    <name evidence="2" type="ORF">AYL99_09776</name>
</gene>
<feature type="region of interest" description="Disordered" evidence="1">
    <location>
        <begin position="1"/>
        <end position="49"/>
    </location>
</feature>
<dbReference type="GeneID" id="30013944"/>
<comment type="caution">
    <text evidence="2">The sequence shown here is derived from an EMBL/GenBank/DDBJ whole genome shotgun (WGS) entry which is preliminary data.</text>
</comment>
<dbReference type="Proteomes" id="UP000078343">
    <property type="component" value="Unassembled WGS sequence"/>
</dbReference>
<evidence type="ECO:0000313" key="3">
    <source>
        <dbReference type="Proteomes" id="UP000078343"/>
    </source>
</evidence>
<accession>A0A178Z773</accession>
<keyword evidence="3" id="KW-1185">Reference proteome</keyword>
<dbReference type="EMBL" id="LVYI01000010">
    <property type="protein sequence ID" value="OAP55624.1"/>
    <property type="molecule type" value="Genomic_DNA"/>
</dbReference>
<dbReference type="OrthoDB" id="3902208at2759"/>
<feature type="compositionally biased region" description="Basic and acidic residues" evidence="1">
    <location>
        <begin position="149"/>
        <end position="163"/>
    </location>
</feature>
<name>A0A178Z773_9EURO</name>
<reference evidence="2 3" key="1">
    <citation type="submission" date="2016-04" db="EMBL/GenBank/DDBJ databases">
        <title>Draft genome of Fonsecaea erecta CBS 125763.</title>
        <authorList>
            <person name="Weiss V.A."/>
            <person name="Vicente V.A."/>
            <person name="Raittz R.T."/>
            <person name="Moreno L.F."/>
            <person name="De Souza E.M."/>
            <person name="Pedrosa F.O."/>
            <person name="Steffens M.B."/>
            <person name="Faoro H."/>
            <person name="Tadra-Sfeir M.Z."/>
            <person name="Najafzadeh M.J."/>
            <person name="Felipe M.S."/>
            <person name="Teixeira M."/>
            <person name="Sun J."/>
            <person name="Xi L."/>
            <person name="Gomes R."/>
            <person name="De Azevedo C.M."/>
            <person name="Salgado C.G."/>
            <person name="Da Silva M.B."/>
            <person name="Nascimento M.F."/>
            <person name="Queiroz-Telles F."/>
            <person name="Attili D.S."/>
            <person name="Gorbushina A."/>
        </authorList>
    </citation>
    <scope>NUCLEOTIDE SEQUENCE [LARGE SCALE GENOMIC DNA]</scope>
    <source>
        <strain evidence="2 3">CBS 125763</strain>
    </source>
</reference>
<dbReference type="STRING" id="1367422.A0A178Z773"/>